<name>A0AAW8W4U1_9LACO</name>
<dbReference type="EMBL" id="JAVLAM010000001">
    <property type="protein sequence ID" value="MDT7013794.1"/>
    <property type="molecule type" value="Genomic_DNA"/>
</dbReference>
<dbReference type="AlphaFoldDB" id="A0AAW8W4U1"/>
<feature type="transmembrane region" description="Helical" evidence="1">
    <location>
        <begin position="37"/>
        <end position="56"/>
    </location>
</feature>
<comment type="caution">
    <text evidence="2">The sequence shown here is derived from an EMBL/GenBank/DDBJ whole genome shotgun (WGS) entry which is preliminary data.</text>
</comment>
<accession>A0AAW8W4U1</accession>
<protein>
    <recommendedName>
        <fullName evidence="4">Integral membrane protein</fullName>
    </recommendedName>
</protein>
<dbReference type="RefSeq" id="WP_024746640.1">
    <property type="nucleotide sequence ID" value="NZ_CP134159.1"/>
</dbReference>
<organism evidence="2 3">
    <name type="scientific">Levilactobacillus namurensis</name>
    <dbReference type="NCBI Taxonomy" id="380393"/>
    <lineage>
        <taxon>Bacteria</taxon>
        <taxon>Bacillati</taxon>
        <taxon>Bacillota</taxon>
        <taxon>Bacilli</taxon>
        <taxon>Lactobacillales</taxon>
        <taxon>Lactobacillaceae</taxon>
        <taxon>Levilactobacillus</taxon>
    </lineage>
</organism>
<feature type="transmembrane region" description="Helical" evidence="1">
    <location>
        <begin position="68"/>
        <end position="90"/>
    </location>
</feature>
<dbReference type="Proteomes" id="UP001254075">
    <property type="component" value="Unassembled WGS sequence"/>
</dbReference>
<evidence type="ECO:0008006" key="4">
    <source>
        <dbReference type="Google" id="ProtNLM"/>
    </source>
</evidence>
<evidence type="ECO:0000256" key="1">
    <source>
        <dbReference type="SAM" id="Phobius"/>
    </source>
</evidence>
<reference evidence="2" key="1">
    <citation type="submission" date="2023-08" db="EMBL/GenBank/DDBJ databases">
        <authorList>
            <person name="Page C.A."/>
            <person name="Perez-Diaz I.M."/>
        </authorList>
    </citation>
    <scope>NUCLEOTIDE SEQUENCE</scope>
    <source>
        <strain evidence="2">3.8.38</strain>
    </source>
</reference>
<evidence type="ECO:0000313" key="3">
    <source>
        <dbReference type="Proteomes" id="UP001254075"/>
    </source>
</evidence>
<keyword evidence="1" id="KW-0472">Membrane</keyword>
<gene>
    <name evidence="2" type="ORF">RI532_05050</name>
</gene>
<keyword evidence="1" id="KW-1133">Transmembrane helix</keyword>
<keyword evidence="1" id="KW-0812">Transmembrane</keyword>
<evidence type="ECO:0000313" key="2">
    <source>
        <dbReference type="EMBL" id="MDT7013794.1"/>
    </source>
</evidence>
<feature type="transmembrane region" description="Helical" evidence="1">
    <location>
        <begin position="9"/>
        <end position="31"/>
    </location>
</feature>
<proteinExistence type="predicted"/>
<sequence length="98" mass="10634">MTKQQQHGLIWGGIGVIFSAYALVGSFSWAYRLIPYQPVNLSLGLVGCVISLIGIVRTARQATGWSTAWLVLAFWLALVGAAVDGLLLWFGQTVTGFY</sequence>